<dbReference type="Pfam" id="PF17768">
    <property type="entry name" value="RecJ_OB"/>
    <property type="match status" value="1"/>
</dbReference>
<feature type="domain" description="Single-stranded-DNA-specific exonuclease RecJ C-terminal" evidence="8">
    <location>
        <begin position="573"/>
        <end position="776"/>
    </location>
</feature>
<evidence type="ECO:0000256" key="4">
    <source>
        <dbReference type="ARBA" id="ARBA00022801"/>
    </source>
</evidence>
<dbReference type="InterPro" id="IPR018779">
    <property type="entry name" value="RecJ_C"/>
</dbReference>
<evidence type="ECO:0000256" key="5">
    <source>
        <dbReference type="ARBA" id="ARBA00022839"/>
    </source>
</evidence>
<protein>
    <recommendedName>
        <fullName evidence="2">Single-stranded-DNA-specific exonuclease RecJ</fullName>
    </recommendedName>
</protein>
<dbReference type="GO" id="GO:0006310">
    <property type="term" value="P:DNA recombination"/>
    <property type="evidence" value="ECO:0007669"/>
    <property type="project" value="InterPro"/>
</dbReference>
<feature type="domain" description="DDH" evidence="6">
    <location>
        <begin position="89"/>
        <end position="232"/>
    </location>
</feature>
<dbReference type="GO" id="GO:0008409">
    <property type="term" value="F:5'-3' exonuclease activity"/>
    <property type="evidence" value="ECO:0007669"/>
    <property type="project" value="InterPro"/>
</dbReference>
<evidence type="ECO:0000256" key="3">
    <source>
        <dbReference type="ARBA" id="ARBA00022722"/>
    </source>
</evidence>
<keyword evidence="3" id="KW-0540">Nuclease</keyword>
<organism evidence="10 11">
    <name type="scientific">Aerococcus viridans</name>
    <dbReference type="NCBI Taxonomy" id="1377"/>
    <lineage>
        <taxon>Bacteria</taxon>
        <taxon>Bacillati</taxon>
        <taxon>Bacillota</taxon>
        <taxon>Bacilli</taxon>
        <taxon>Lactobacillales</taxon>
        <taxon>Aerococcaceae</taxon>
        <taxon>Aerococcus</taxon>
    </lineage>
</organism>
<dbReference type="InterPro" id="IPR003156">
    <property type="entry name" value="DHHA1_dom"/>
</dbReference>
<dbReference type="InterPro" id="IPR004610">
    <property type="entry name" value="RecJ"/>
</dbReference>
<dbReference type="GO" id="GO:0006281">
    <property type="term" value="P:DNA repair"/>
    <property type="evidence" value="ECO:0007669"/>
    <property type="project" value="InterPro"/>
</dbReference>
<dbReference type="InterPro" id="IPR001667">
    <property type="entry name" value="DDH_dom"/>
</dbReference>
<dbReference type="Proteomes" id="UP000192813">
    <property type="component" value="Unassembled WGS sequence"/>
</dbReference>
<dbReference type="InterPro" id="IPR041122">
    <property type="entry name" value="RecJ_OB"/>
</dbReference>
<dbReference type="Pfam" id="PF01368">
    <property type="entry name" value="DHH"/>
    <property type="match status" value="1"/>
</dbReference>
<dbReference type="PANTHER" id="PTHR30255:SF2">
    <property type="entry name" value="SINGLE-STRANDED-DNA-SPECIFIC EXONUCLEASE RECJ"/>
    <property type="match status" value="1"/>
</dbReference>
<dbReference type="Pfam" id="PF02272">
    <property type="entry name" value="DHHA1"/>
    <property type="match status" value="1"/>
</dbReference>
<name>A0A2J9PPM4_9LACT</name>
<dbReference type="AlphaFoldDB" id="A0A2J9PPM4"/>
<dbReference type="InterPro" id="IPR038763">
    <property type="entry name" value="DHH_sf"/>
</dbReference>
<dbReference type="NCBIfam" id="TIGR00644">
    <property type="entry name" value="recJ"/>
    <property type="match status" value="1"/>
</dbReference>
<evidence type="ECO:0000259" key="8">
    <source>
        <dbReference type="Pfam" id="PF10141"/>
    </source>
</evidence>
<evidence type="ECO:0000259" key="9">
    <source>
        <dbReference type="Pfam" id="PF17768"/>
    </source>
</evidence>
<dbReference type="GO" id="GO:0003676">
    <property type="term" value="F:nucleic acid binding"/>
    <property type="evidence" value="ECO:0007669"/>
    <property type="project" value="InterPro"/>
</dbReference>
<feature type="domain" description="DHHA1" evidence="7">
    <location>
        <begin position="351"/>
        <end position="444"/>
    </location>
</feature>
<evidence type="ECO:0000256" key="1">
    <source>
        <dbReference type="ARBA" id="ARBA00005915"/>
    </source>
</evidence>
<proteinExistence type="inferred from homology"/>
<dbReference type="Gene3D" id="3.90.1640.30">
    <property type="match status" value="1"/>
</dbReference>
<evidence type="ECO:0000313" key="10">
    <source>
        <dbReference type="EMBL" id="PNL92293.1"/>
    </source>
</evidence>
<feature type="domain" description="RecJ OB" evidence="9">
    <location>
        <begin position="459"/>
        <end position="565"/>
    </location>
</feature>
<dbReference type="SUPFAM" id="SSF64182">
    <property type="entry name" value="DHH phosphoesterases"/>
    <property type="match status" value="1"/>
</dbReference>
<dbReference type="EMBL" id="NBTM02000001">
    <property type="protein sequence ID" value="PNL92293.1"/>
    <property type="molecule type" value="Genomic_DNA"/>
</dbReference>
<comment type="caution">
    <text evidence="10">The sequence shown here is derived from an EMBL/GenBank/DDBJ whole genome shotgun (WGS) entry which is preliminary data.</text>
</comment>
<keyword evidence="5 10" id="KW-0269">Exonuclease</keyword>
<reference evidence="11" key="1">
    <citation type="submission" date="2017-12" db="EMBL/GenBank/DDBJ databases">
        <title>FDA dAtabase for Regulatory Grade micrObial Sequences (FDA-ARGOS): Supporting development and validation of Infectious Disease Dx tests.</title>
        <authorList>
            <person name="Hoffmann M."/>
            <person name="Allard M."/>
            <person name="Evans P."/>
            <person name="Brown E."/>
            <person name="Tallon L."/>
            <person name="Sadzewicz L."/>
            <person name="Sengamalay N."/>
            <person name="Ott S."/>
            <person name="Godinez A."/>
            <person name="Nagaraj S."/>
            <person name="Vavikolanu K."/>
            <person name="Aluvathingal J."/>
            <person name="Nadendla S."/>
            <person name="Sichtig H."/>
        </authorList>
    </citation>
    <scope>NUCLEOTIDE SEQUENCE [LARGE SCALE GENOMIC DNA]</scope>
    <source>
        <strain evidence="11">FDAARGOS_249</strain>
    </source>
</reference>
<accession>A0A2J9PPM4</accession>
<evidence type="ECO:0000313" key="11">
    <source>
        <dbReference type="Proteomes" id="UP000192813"/>
    </source>
</evidence>
<dbReference type="Gene3D" id="3.10.310.30">
    <property type="match status" value="1"/>
</dbReference>
<evidence type="ECO:0000256" key="2">
    <source>
        <dbReference type="ARBA" id="ARBA00019841"/>
    </source>
</evidence>
<dbReference type="Pfam" id="PF10141">
    <property type="entry name" value="ssDNA-exonuc_C"/>
    <property type="match status" value="1"/>
</dbReference>
<evidence type="ECO:0000259" key="7">
    <source>
        <dbReference type="Pfam" id="PF02272"/>
    </source>
</evidence>
<keyword evidence="4" id="KW-0378">Hydrolase</keyword>
<gene>
    <name evidence="10" type="primary">recJ</name>
    <name evidence="10" type="ORF">A6J77_008640</name>
</gene>
<comment type="similarity">
    <text evidence="1">Belongs to the RecJ family.</text>
</comment>
<evidence type="ECO:0000259" key="6">
    <source>
        <dbReference type="Pfam" id="PF01368"/>
    </source>
</evidence>
<dbReference type="InterPro" id="IPR051673">
    <property type="entry name" value="SSDNA_exonuclease_RecJ"/>
</dbReference>
<dbReference type="PANTHER" id="PTHR30255">
    <property type="entry name" value="SINGLE-STRANDED-DNA-SPECIFIC EXONUCLEASE RECJ"/>
    <property type="match status" value="1"/>
</dbReference>
<sequence>MLQSVYEWIEPEYLSNADDTAAAFIQQLAEDLSLPKMVVQVIYDKGYQTAEAIQAFIAKEPVFHDPFLLKDMEKAVSRLQQAVEDYEEILIYGDYDADGITSTTILYETLEMLGANVSFYLPNRFEDGYGPNKDVYAYYIKKGTQLILTCDNGVAGHEAVAYAKDQGVDVIITDHHEIGDSLPDAYAIVHPRHPEGQYPFGDLAGAGVALKLATALLGETPSDLLDVAAIGTVADLVPLTDENRVIVASGLDQMKHTERLGLQMFFEKESIQPDQIDEQTIGFILGPRLNALGRLGDPNPGVRFLTSFDDQEVSELVELLDSENNARKAIVDKMVTEAEAIVNRESQLPQMIILGQEGWHEGVLGIVASRLVEKYHRPTILLSKKPENGSYKGSGRSIEGIDLFQVLQAGKDYADKFGGHEMAAGMTVAIDQFEAWKSALLDRVAEFEAVYTQQTPLKIDGIIGITDITLENIKALDPIKPFGTDNRQPLFLIKDVQLSQIQLIGKDKNTLKLTVADADVKTSMIAFKSGALAKQLVANEPIDVVVTLSINAWNGNQSPQAQIKDIRQSSKSIFDLRNMRERNQIMSIENATYIFENAPFFKAYKDEIPFTSEAIMTSEIGQILEKESVLASKESLVIFDIPKDLSAVKDLINQAAIDNIYVYAYSAVNAYMVGKPTRQEFGQLYKYLQGHGTVPLAGKEQALADFFKISKVKLDLMVKVLEEAELVKWHNTDLVTLPVNEKVDLLATQTMADWETQINNERLLRYNDVKMIKDYFYSGGK</sequence>